<keyword evidence="1" id="KW-1133">Transmembrane helix</keyword>
<evidence type="ECO:0000313" key="2">
    <source>
        <dbReference type="EMBL" id="QLY28318.1"/>
    </source>
</evidence>
<feature type="transmembrane region" description="Helical" evidence="1">
    <location>
        <begin position="53"/>
        <end position="73"/>
    </location>
</feature>
<feature type="transmembrane region" description="Helical" evidence="1">
    <location>
        <begin position="94"/>
        <end position="115"/>
    </location>
</feature>
<dbReference type="Proteomes" id="UP000515512">
    <property type="component" value="Chromosome"/>
</dbReference>
<evidence type="ECO:0000313" key="3">
    <source>
        <dbReference type="Proteomes" id="UP000515512"/>
    </source>
</evidence>
<proteinExistence type="predicted"/>
<keyword evidence="3" id="KW-1185">Reference proteome</keyword>
<evidence type="ECO:0008006" key="4">
    <source>
        <dbReference type="Google" id="ProtNLM"/>
    </source>
</evidence>
<feature type="transmembrane region" description="Helical" evidence="1">
    <location>
        <begin position="24"/>
        <end position="47"/>
    </location>
</feature>
<keyword evidence="1" id="KW-0472">Membrane</keyword>
<reference evidence="2 3" key="1">
    <citation type="submission" date="2020-07" db="EMBL/GenBank/DDBJ databases">
        <authorList>
            <person name="Zhuang K."/>
            <person name="Ran Y."/>
        </authorList>
    </citation>
    <scope>NUCLEOTIDE SEQUENCE [LARGE SCALE GENOMIC DNA]</scope>
    <source>
        <strain evidence="2 3">WCH-YHL-001</strain>
    </source>
</reference>
<dbReference type="AlphaFoldDB" id="A0A7D6Z9I3"/>
<gene>
    <name evidence="2" type="ORF">H0264_23390</name>
</gene>
<dbReference type="RefSeq" id="WP_181579526.1">
    <property type="nucleotide sequence ID" value="NZ_CP059399.1"/>
</dbReference>
<protein>
    <recommendedName>
        <fullName evidence="4">TIGR02611 family protein</fullName>
    </recommendedName>
</protein>
<dbReference type="EMBL" id="CP059399">
    <property type="protein sequence ID" value="QLY28318.1"/>
    <property type="molecule type" value="Genomic_DNA"/>
</dbReference>
<organism evidence="2 3">
    <name type="scientific">Nocardia huaxiensis</name>
    <dbReference type="NCBI Taxonomy" id="2755382"/>
    <lineage>
        <taxon>Bacteria</taxon>
        <taxon>Bacillati</taxon>
        <taxon>Actinomycetota</taxon>
        <taxon>Actinomycetes</taxon>
        <taxon>Mycobacteriales</taxon>
        <taxon>Nocardiaceae</taxon>
        <taxon>Nocardia</taxon>
    </lineage>
</organism>
<keyword evidence="1" id="KW-0812">Transmembrane</keyword>
<dbReference type="KEGG" id="nhu:H0264_23390"/>
<sequence>MATVRQSLVQSVPHEVVAQQRRPLWIRVAAAAGGSVAALAGLVLLAVAPELGVPLLLIGLRLLAMQFAWAARAHAAVSAWFDTAMAWLAGKPRWLRWLILAGIAAVAVGLVLLIISL</sequence>
<evidence type="ECO:0000256" key="1">
    <source>
        <dbReference type="SAM" id="Phobius"/>
    </source>
</evidence>
<accession>A0A7D6Z9I3</accession>
<name>A0A7D6Z9I3_9NOCA</name>